<organism evidence="2 3">
    <name type="scientific">Cupriavidus basilensis</name>
    <dbReference type="NCBI Taxonomy" id="68895"/>
    <lineage>
        <taxon>Bacteria</taxon>
        <taxon>Pseudomonadati</taxon>
        <taxon>Pseudomonadota</taxon>
        <taxon>Betaproteobacteria</taxon>
        <taxon>Burkholderiales</taxon>
        <taxon>Burkholderiaceae</taxon>
        <taxon>Cupriavidus</taxon>
    </lineage>
</organism>
<sequence>MVDAGSSWDTPYGKYVLSFLLAIIPVKVIANAIFDSSLADQASSVRSKPACPVRI</sequence>
<reference evidence="2 3" key="1">
    <citation type="submission" date="2023-03" db="EMBL/GenBank/DDBJ databases">
        <title>Draft assemblies of triclosan tolerant bacteria isolated from returned activated sludge.</title>
        <authorList>
            <person name="Van Hamelsveld S."/>
        </authorList>
    </citation>
    <scope>NUCLEOTIDE SEQUENCE [LARGE SCALE GENOMIC DNA]</scope>
    <source>
        <strain evidence="2 3">GW210010_S58</strain>
    </source>
</reference>
<keyword evidence="1" id="KW-0472">Membrane</keyword>
<keyword evidence="1" id="KW-1133">Transmembrane helix</keyword>
<protein>
    <submittedName>
        <fullName evidence="2">Uncharacterized protein</fullName>
    </submittedName>
</protein>
<accession>A0ABT6ALX1</accession>
<keyword evidence="1" id="KW-0812">Transmembrane</keyword>
<dbReference type="RefSeq" id="WP_276264917.1">
    <property type="nucleotide sequence ID" value="NZ_JARJLM010000200.1"/>
</dbReference>
<evidence type="ECO:0000256" key="1">
    <source>
        <dbReference type="SAM" id="Phobius"/>
    </source>
</evidence>
<comment type="caution">
    <text evidence="2">The sequence shown here is derived from an EMBL/GenBank/DDBJ whole genome shotgun (WGS) entry which is preliminary data.</text>
</comment>
<keyword evidence="3" id="KW-1185">Reference proteome</keyword>
<dbReference type="Proteomes" id="UP001216674">
    <property type="component" value="Unassembled WGS sequence"/>
</dbReference>
<name>A0ABT6ALX1_9BURK</name>
<dbReference type="EMBL" id="JARJLM010000200">
    <property type="protein sequence ID" value="MDF3833616.1"/>
    <property type="molecule type" value="Genomic_DNA"/>
</dbReference>
<proteinExistence type="predicted"/>
<evidence type="ECO:0000313" key="2">
    <source>
        <dbReference type="EMBL" id="MDF3833616.1"/>
    </source>
</evidence>
<evidence type="ECO:0000313" key="3">
    <source>
        <dbReference type="Proteomes" id="UP001216674"/>
    </source>
</evidence>
<gene>
    <name evidence="2" type="ORF">P3W85_11745</name>
</gene>
<feature type="transmembrane region" description="Helical" evidence="1">
    <location>
        <begin position="12"/>
        <end position="34"/>
    </location>
</feature>